<gene>
    <name evidence="14" type="ORF">CHRIB12_LOCUS5606</name>
</gene>
<keyword evidence="11" id="KW-0175">Coiled coil</keyword>
<evidence type="ECO:0000256" key="2">
    <source>
        <dbReference type="ARBA" id="ARBA00022741"/>
    </source>
</evidence>
<dbReference type="SMART" id="SM00487">
    <property type="entry name" value="DEXDc"/>
    <property type="match status" value="1"/>
</dbReference>
<evidence type="ECO:0000256" key="10">
    <source>
        <dbReference type="ARBA" id="ARBA00034808"/>
    </source>
</evidence>
<dbReference type="Pfam" id="PF00271">
    <property type="entry name" value="Helicase_C"/>
    <property type="match status" value="1"/>
</dbReference>
<feature type="coiled-coil region" evidence="11">
    <location>
        <begin position="251"/>
        <end position="278"/>
    </location>
</feature>
<keyword evidence="8" id="KW-0539">Nucleus</keyword>
<dbReference type="PROSITE" id="PS51194">
    <property type="entry name" value="HELICASE_CTER"/>
    <property type="match status" value="1"/>
</dbReference>
<dbReference type="InterPro" id="IPR014001">
    <property type="entry name" value="Helicase_ATP-bd"/>
</dbReference>
<dbReference type="GO" id="GO:0005737">
    <property type="term" value="C:cytoplasm"/>
    <property type="evidence" value="ECO:0007669"/>
    <property type="project" value="TreeGrafter"/>
</dbReference>
<dbReference type="GO" id="GO:0016787">
    <property type="term" value="F:hydrolase activity"/>
    <property type="evidence" value="ECO:0007669"/>
    <property type="project" value="UniProtKB-KW"/>
</dbReference>
<dbReference type="Pfam" id="PF16124">
    <property type="entry name" value="RecQ_Zn_bind"/>
    <property type="match status" value="1"/>
</dbReference>
<evidence type="ECO:0000259" key="12">
    <source>
        <dbReference type="PROSITE" id="PS51192"/>
    </source>
</evidence>
<dbReference type="GO" id="GO:0000724">
    <property type="term" value="P:double-strand break repair via homologous recombination"/>
    <property type="evidence" value="ECO:0007669"/>
    <property type="project" value="TreeGrafter"/>
</dbReference>
<dbReference type="GO" id="GO:0043138">
    <property type="term" value="F:3'-5' DNA helicase activity"/>
    <property type="evidence" value="ECO:0007669"/>
    <property type="project" value="UniProtKB-EC"/>
</dbReference>
<comment type="caution">
    <text evidence="14">The sequence shown here is derived from an EMBL/GenBank/DDBJ whole genome shotgun (WGS) entry which is preliminary data.</text>
</comment>
<dbReference type="SMART" id="SM00490">
    <property type="entry name" value="HELICc"/>
    <property type="match status" value="1"/>
</dbReference>
<dbReference type="EMBL" id="CAGKOT010000009">
    <property type="protein sequence ID" value="CAB5353409.1"/>
    <property type="molecule type" value="Genomic_DNA"/>
</dbReference>
<comment type="catalytic activity">
    <reaction evidence="9">
        <text>Couples ATP hydrolysis with the unwinding of duplex DNA by translocating in the 3'-5' direction.</text>
        <dbReference type="EC" id="5.6.2.4"/>
    </reaction>
</comment>
<dbReference type="InterPro" id="IPR011545">
    <property type="entry name" value="DEAD/DEAH_box_helicase_dom"/>
</dbReference>
<keyword evidence="7" id="KW-0413">Isomerase</keyword>
<dbReference type="OrthoDB" id="10261556at2759"/>
<dbReference type="Proteomes" id="UP000684084">
    <property type="component" value="Unassembled WGS sequence"/>
</dbReference>
<dbReference type="InterPro" id="IPR032284">
    <property type="entry name" value="RecQ_Zn-bd"/>
</dbReference>
<dbReference type="Pfam" id="PF00270">
    <property type="entry name" value="DEAD"/>
    <property type="match status" value="1"/>
</dbReference>
<dbReference type="PROSITE" id="PS51192">
    <property type="entry name" value="HELICASE_ATP_BIND_1"/>
    <property type="match status" value="1"/>
</dbReference>
<keyword evidence="2" id="KW-0547">Nucleotide-binding</keyword>
<organism evidence="14 15">
    <name type="scientific">Rhizophagus irregularis</name>
    <dbReference type="NCBI Taxonomy" id="588596"/>
    <lineage>
        <taxon>Eukaryota</taxon>
        <taxon>Fungi</taxon>
        <taxon>Fungi incertae sedis</taxon>
        <taxon>Mucoromycota</taxon>
        <taxon>Glomeromycotina</taxon>
        <taxon>Glomeromycetes</taxon>
        <taxon>Glomerales</taxon>
        <taxon>Glomeraceae</taxon>
        <taxon>Rhizophagus</taxon>
    </lineage>
</organism>
<dbReference type="GO" id="GO:0003677">
    <property type="term" value="F:DNA binding"/>
    <property type="evidence" value="ECO:0007669"/>
    <property type="project" value="UniProtKB-KW"/>
</dbReference>
<evidence type="ECO:0000256" key="7">
    <source>
        <dbReference type="ARBA" id="ARBA00023235"/>
    </source>
</evidence>
<evidence type="ECO:0000256" key="1">
    <source>
        <dbReference type="ARBA" id="ARBA00004123"/>
    </source>
</evidence>
<dbReference type="GO" id="GO:0005634">
    <property type="term" value="C:nucleus"/>
    <property type="evidence" value="ECO:0007669"/>
    <property type="project" value="UniProtKB-SubCell"/>
</dbReference>
<dbReference type="GO" id="GO:0009378">
    <property type="term" value="F:four-way junction helicase activity"/>
    <property type="evidence" value="ECO:0007669"/>
    <property type="project" value="TreeGrafter"/>
</dbReference>
<sequence length="1037" mass="119053">MEPKVSSDMPLRKWYQILCQRNPHFESYQRPYNNSWLVFDKSVPLEALDIHNELVTSSSSTTTPYLALTVHNYPKDNSTSTWVPLLVGYTVIILWKKKLLRLAITKDSNNNLIYMYEDYEDDISLTDCVHRSSHRNFFHGLIHYLNIDGRVSIPALIGLNILEIVIQLRNVINMTFPNLFTQVKQAHNAIVTTNRIKNKMKRKASSLCENLENNISTSTTSNTVKINSGILISSNGLPMTPKSTQALVCEYASELNEKRNLKKKLKRTENKLVEHEQAMNPFIVNLQENKENIEITPILEEFDLLLDIGIDGDLESNKTLGTVAIVNQIFADLKHVAKLIRSKIVKNVQWRSFEQVIMQYFNGCIYAAGARKADKEIDTPSEDELKKIQEERQANRERNNEKLAQKTKEKGEKILNQRNELESFDFSQELVPYGRQFQKRIQQYEEFTPSFACYIKNFSTTVKCICCRSFPKYTSSGLCKLCNYYIQMGYHDRIINESYQPTSKLPVQIIPPDQFILQHIFQFSSFRLYQREVIQSYTQGQDVFALIQTGGGKTFCYAASSLIFSGLIVVISPLKALILDQVNELIKVGIPCAGLYATTGQSLEYQEKVFQEIASKMLKILLITPEKLMLNQGFRNMLRKVHGEIGVRFVIDEAHCILEYNHYRPEWGKLGCLKEFFPSTSILLLTATCSQDDAEVIRQNLNINSVNFNVIRSSCFSRPEIEYIVKKKSTRERNLVEIAKIVNEISDGQCIIYCSSPGICNEILPLLQDKLKGTAIGTYHGGLESFERDQVMLQWKSRLLKVMIATNAFGLGVNSPNIRTVVHYTFPSSISNFIQESGRAGRDGNPAQSILFYSRNDIKTVYTIITGGRESDFDNNESTSLERTQYLNKGQRKIFEMVTYCESIYECRAQQLAAYHSWQSDSKIPRCTKCDCCINYFKDLPKSENIKNDVIHLLKVIIAVTEFLGMRNQLTLPIDIIHVFAKANNNNIKEKQLSSLPIYKQDYNKTLRRFEDISRLLDNLIIKNLVKDSVILFWLDL</sequence>
<feature type="domain" description="Helicase ATP-binding" evidence="12">
    <location>
        <begin position="534"/>
        <end position="707"/>
    </location>
</feature>
<comment type="subcellular location">
    <subcellularLocation>
        <location evidence="1">Nucleus</location>
    </subcellularLocation>
</comment>
<keyword evidence="4" id="KW-0347">Helicase</keyword>
<accession>A0A915YXT6</accession>
<evidence type="ECO:0000256" key="6">
    <source>
        <dbReference type="ARBA" id="ARBA00023125"/>
    </source>
</evidence>
<dbReference type="InterPro" id="IPR004589">
    <property type="entry name" value="DNA_helicase_ATP-dep_RecQ"/>
</dbReference>
<dbReference type="GO" id="GO:0005694">
    <property type="term" value="C:chromosome"/>
    <property type="evidence" value="ECO:0007669"/>
    <property type="project" value="TreeGrafter"/>
</dbReference>
<evidence type="ECO:0000256" key="3">
    <source>
        <dbReference type="ARBA" id="ARBA00022801"/>
    </source>
</evidence>
<keyword evidence="5" id="KW-0067">ATP-binding</keyword>
<evidence type="ECO:0000313" key="15">
    <source>
        <dbReference type="Proteomes" id="UP000684084"/>
    </source>
</evidence>
<evidence type="ECO:0000256" key="8">
    <source>
        <dbReference type="ARBA" id="ARBA00023242"/>
    </source>
</evidence>
<evidence type="ECO:0000256" key="11">
    <source>
        <dbReference type="SAM" id="Coils"/>
    </source>
</evidence>
<keyword evidence="6" id="KW-0238">DNA-binding</keyword>
<keyword evidence="3" id="KW-0378">Hydrolase</keyword>
<evidence type="ECO:0000256" key="5">
    <source>
        <dbReference type="ARBA" id="ARBA00022840"/>
    </source>
</evidence>
<dbReference type="VEuPathDB" id="FungiDB:RhiirFUN_000139"/>
<evidence type="ECO:0000259" key="13">
    <source>
        <dbReference type="PROSITE" id="PS51194"/>
    </source>
</evidence>
<dbReference type="PANTHER" id="PTHR13710:SF153">
    <property type="entry name" value="RECQ-LIKE DNA HELICASE BLM"/>
    <property type="match status" value="1"/>
</dbReference>
<dbReference type="CDD" id="cd17920">
    <property type="entry name" value="DEXHc_RecQ"/>
    <property type="match status" value="1"/>
</dbReference>
<feature type="domain" description="Helicase C-terminal" evidence="13">
    <location>
        <begin position="737"/>
        <end position="887"/>
    </location>
</feature>
<dbReference type="InterPro" id="IPR001650">
    <property type="entry name" value="Helicase_C-like"/>
</dbReference>
<proteinExistence type="predicted"/>
<dbReference type="PANTHER" id="PTHR13710">
    <property type="entry name" value="DNA HELICASE RECQ FAMILY MEMBER"/>
    <property type="match status" value="1"/>
</dbReference>
<dbReference type="GO" id="GO:0005524">
    <property type="term" value="F:ATP binding"/>
    <property type="evidence" value="ECO:0007669"/>
    <property type="project" value="UniProtKB-KW"/>
</dbReference>
<reference evidence="14" key="1">
    <citation type="submission" date="2020-05" db="EMBL/GenBank/DDBJ databases">
        <authorList>
            <person name="Rincon C."/>
            <person name="Sanders R I."/>
            <person name="Robbins C."/>
            <person name="Chaturvedi A."/>
        </authorList>
    </citation>
    <scope>NUCLEOTIDE SEQUENCE</scope>
    <source>
        <strain evidence="14">CHB12</strain>
    </source>
</reference>
<evidence type="ECO:0000256" key="4">
    <source>
        <dbReference type="ARBA" id="ARBA00022806"/>
    </source>
</evidence>
<evidence type="ECO:0000313" key="14">
    <source>
        <dbReference type="EMBL" id="CAB5353409.1"/>
    </source>
</evidence>
<dbReference type="EC" id="5.6.2.4" evidence="10"/>
<evidence type="ECO:0000256" key="9">
    <source>
        <dbReference type="ARBA" id="ARBA00034617"/>
    </source>
</evidence>
<dbReference type="VEuPathDB" id="FungiDB:RhiirFUN_000140"/>
<protein>
    <recommendedName>
        <fullName evidence="10">DNA 3'-5' helicase</fullName>
        <ecNumber evidence="10">5.6.2.4</ecNumber>
    </recommendedName>
</protein>
<dbReference type="NCBIfam" id="TIGR00614">
    <property type="entry name" value="recQ_fam"/>
    <property type="match status" value="1"/>
</dbReference>
<name>A0A915YXT6_9GLOM</name>
<dbReference type="AlphaFoldDB" id="A0A915YXT6"/>